<organism evidence="2 3">
    <name type="scientific">Sulfitobacter pontiacus</name>
    <dbReference type="NCBI Taxonomy" id="60137"/>
    <lineage>
        <taxon>Bacteria</taxon>
        <taxon>Pseudomonadati</taxon>
        <taxon>Pseudomonadota</taxon>
        <taxon>Alphaproteobacteria</taxon>
        <taxon>Rhodobacterales</taxon>
        <taxon>Roseobacteraceae</taxon>
        <taxon>Sulfitobacter</taxon>
    </lineage>
</organism>
<gene>
    <name evidence="2" type="ORF">DSM110277_01447</name>
</gene>
<evidence type="ECO:0000313" key="2">
    <source>
        <dbReference type="EMBL" id="UOA23035.1"/>
    </source>
</evidence>
<feature type="transmembrane region" description="Helical" evidence="1">
    <location>
        <begin position="69"/>
        <end position="88"/>
    </location>
</feature>
<evidence type="ECO:0000256" key="1">
    <source>
        <dbReference type="SAM" id="Phobius"/>
    </source>
</evidence>
<dbReference type="InterPro" id="IPR007136">
    <property type="entry name" value="DUF347"/>
</dbReference>
<feature type="transmembrane region" description="Helical" evidence="1">
    <location>
        <begin position="42"/>
        <end position="62"/>
    </location>
</feature>
<keyword evidence="1" id="KW-0812">Transmembrane</keyword>
<dbReference type="AlphaFoldDB" id="A0AAX3ABN2"/>
<feature type="transmembrane region" description="Helical" evidence="1">
    <location>
        <begin position="224"/>
        <end position="243"/>
    </location>
</feature>
<accession>A0AAX3ABN2</accession>
<feature type="transmembrane region" description="Helical" evidence="1">
    <location>
        <begin position="139"/>
        <end position="158"/>
    </location>
</feature>
<keyword evidence="1" id="KW-1133">Transmembrane helix</keyword>
<name>A0AAX3ABN2_9RHOB</name>
<dbReference type="RefSeq" id="WP_243251773.1">
    <property type="nucleotide sequence ID" value="NZ_BSKR01000001.1"/>
</dbReference>
<evidence type="ECO:0008006" key="4">
    <source>
        <dbReference type="Google" id="ProtNLM"/>
    </source>
</evidence>
<dbReference type="Pfam" id="PF03988">
    <property type="entry name" value="DUF347"/>
    <property type="match status" value="4"/>
</dbReference>
<reference evidence="3" key="1">
    <citation type="journal article" date="2022" name="Microorganisms">
        <title>Beyond the ABCs#Discovery of Three New Plasmid Types in Rhodobacterales (RepQ, RepY, RepW).</title>
        <authorList>
            <person name="Freese H.M."/>
            <person name="Ringel V."/>
            <person name="Overmann J."/>
            <person name="Petersen J."/>
        </authorList>
    </citation>
    <scope>NUCLEOTIDE SEQUENCE [LARGE SCALE GENOMIC DNA]</scope>
    <source>
        <strain evidence="3">DSM 110277</strain>
    </source>
</reference>
<keyword evidence="3" id="KW-1185">Reference proteome</keyword>
<dbReference type="EMBL" id="CP084959">
    <property type="protein sequence ID" value="UOA23035.1"/>
    <property type="molecule type" value="Genomic_DNA"/>
</dbReference>
<keyword evidence="1" id="KW-0472">Membrane</keyword>
<feature type="transmembrane region" description="Helical" evidence="1">
    <location>
        <begin position="100"/>
        <end position="119"/>
    </location>
</feature>
<sequence length="253" mass="27905">MTSHSKSTLNKIAEVTIFFWIIKIIATTLGEMSGDMLAQTLNLGYVIGLGITGAFLVTVLVFQVRAERYHPALFWAAIVGTTMVGTEISDMMDRTFGLGYVWGSAILLSGLLATLAIWYKRDGNLSVDPIIRKDAEITFWIAVLFSNSLGTAFGDFLVDVVNLSYIQGAIVTMGVIAVVLILHYTKAMNDIALFWIAFVFTRPFGATFGDLLTKPLDKGGLDLGTHWASLVSLVLIIGFVYWSHRSDQRNRPR</sequence>
<protein>
    <recommendedName>
        <fullName evidence="4">Membrane-anchored protein</fullName>
    </recommendedName>
</protein>
<feature type="transmembrane region" description="Helical" evidence="1">
    <location>
        <begin position="12"/>
        <end position="30"/>
    </location>
</feature>
<feature type="transmembrane region" description="Helical" evidence="1">
    <location>
        <begin position="164"/>
        <end position="184"/>
    </location>
</feature>
<feature type="transmembrane region" description="Helical" evidence="1">
    <location>
        <begin position="191"/>
        <end position="212"/>
    </location>
</feature>
<proteinExistence type="predicted"/>
<evidence type="ECO:0000313" key="3">
    <source>
        <dbReference type="Proteomes" id="UP000830781"/>
    </source>
</evidence>
<dbReference type="Proteomes" id="UP000830781">
    <property type="component" value="Chromosome"/>
</dbReference>